<dbReference type="SUPFAM" id="SSF103481">
    <property type="entry name" value="Multidrug resistance efflux transporter EmrE"/>
    <property type="match status" value="2"/>
</dbReference>
<dbReference type="InterPro" id="IPR037185">
    <property type="entry name" value="EmrE-like"/>
</dbReference>
<feature type="transmembrane region" description="Helical" evidence="1">
    <location>
        <begin position="215"/>
        <end position="233"/>
    </location>
</feature>
<gene>
    <name evidence="3" type="ORF">DA075_00275</name>
</gene>
<keyword evidence="4" id="KW-1185">Reference proteome</keyword>
<feature type="transmembrane region" description="Helical" evidence="1">
    <location>
        <begin position="270"/>
        <end position="288"/>
    </location>
</feature>
<keyword evidence="1" id="KW-0472">Membrane</keyword>
<dbReference type="Pfam" id="PF00892">
    <property type="entry name" value="EamA"/>
    <property type="match status" value="2"/>
</dbReference>
<accession>A0A2R4WDF2</accession>
<protein>
    <submittedName>
        <fullName evidence="3">EamA/RhaT family transporter</fullName>
    </submittedName>
</protein>
<evidence type="ECO:0000313" key="3">
    <source>
        <dbReference type="EMBL" id="AWB19564.1"/>
    </source>
</evidence>
<dbReference type="AlphaFoldDB" id="A0A2R4WDF2"/>
<dbReference type="Proteomes" id="UP000244755">
    <property type="component" value="Chromosome 1"/>
</dbReference>
<feature type="transmembrane region" description="Helical" evidence="1">
    <location>
        <begin position="245"/>
        <end position="264"/>
    </location>
</feature>
<dbReference type="KEGG" id="mee:DA075_00275"/>
<feature type="domain" description="EamA" evidence="2">
    <location>
        <begin position="156"/>
        <end position="287"/>
    </location>
</feature>
<evidence type="ECO:0000313" key="4">
    <source>
        <dbReference type="Proteomes" id="UP000244755"/>
    </source>
</evidence>
<feature type="transmembrane region" description="Helical" evidence="1">
    <location>
        <begin position="155"/>
        <end position="173"/>
    </location>
</feature>
<feature type="transmembrane region" description="Helical" evidence="1">
    <location>
        <begin position="102"/>
        <end position="118"/>
    </location>
</feature>
<feature type="transmembrane region" description="Helical" evidence="1">
    <location>
        <begin position="12"/>
        <end position="32"/>
    </location>
</feature>
<keyword evidence="1" id="KW-1133">Transmembrane helix</keyword>
<feature type="transmembrane region" description="Helical" evidence="1">
    <location>
        <begin position="71"/>
        <end position="90"/>
    </location>
</feature>
<organism evidence="3 4">
    <name type="scientific">Methylobacterium currus</name>
    <dbReference type="NCBI Taxonomy" id="2051553"/>
    <lineage>
        <taxon>Bacteria</taxon>
        <taxon>Pseudomonadati</taxon>
        <taxon>Pseudomonadota</taxon>
        <taxon>Alphaproteobacteria</taxon>
        <taxon>Hyphomicrobiales</taxon>
        <taxon>Methylobacteriaceae</taxon>
        <taxon>Methylobacterium</taxon>
    </lineage>
</organism>
<feature type="transmembrane region" description="Helical" evidence="1">
    <location>
        <begin position="185"/>
        <end position="203"/>
    </location>
</feature>
<dbReference type="InterPro" id="IPR000620">
    <property type="entry name" value="EamA_dom"/>
</dbReference>
<proteinExistence type="predicted"/>
<feature type="transmembrane region" description="Helical" evidence="1">
    <location>
        <begin position="38"/>
        <end position="59"/>
    </location>
</feature>
<feature type="transmembrane region" description="Helical" evidence="1">
    <location>
        <begin position="125"/>
        <end position="143"/>
    </location>
</feature>
<dbReference type="PANTHER" id="PTHR22911:SF76">
    <property type="entry name" value="EAMA DOMAIN-CONTAINING PROTEIN"/>
    <property type="match status" value="1"/>
</dbReference>
<name>A0A2R4WDF2_9HYPH</name>
<sequence length="303" mass="32999">MQGHVASQGAATAIGFVAVVFWSALALLTKMAGNIPPFQLLFLSFFVAFIFSIMIIAWRGNRLVKIFRQPIQVWLFSFAAIFIYHALYFFALQNAPPAEASLLAYLWPLLIVIFSIFLERKAFHAKHLIGALLGFGGCAVAILGQSSSLNKISNYSGYIAALLCALVWSTYSVINRRFSDVPSEIIGGVCGLVAIAALPFHLATENAVYPTMREWIAIIILGFGPTGLAFFAWDYATKWGHLPTIGALSYLAPLFSTLLLIAAGWTAPRWTVVAATLLTVGGAVIATFDHRKVFSGKFNRDGV</sequence>
<dbReference type="PANTHER" id="PTHR22911">
    <property type="entry name" value="ACYL-MALONYL CONDENSING ENZYME-RELATED"/>
    <property type="match status" value="1"/>
</dbReference>
<feature type="domain" description="EamA" evidence="2">
    <location>
        <begin position="14"/>
        <end position="141"/>
    </location>
</feature>
<dbReference type="GO" id="GO:0016020">
    <property type="term" value="C:membrane"/>
    <property type="evidence" value="ECO:0007669"/>
    <property type="project" value="InterPro"/>
</dbReference>
<evidence type="ECO:0000259" key="2">
    <source>
        <dbReference type="Pfam" id="PF00892"/>
    </source>
</evidence>
<evidence type="ECO:0000256" key="1">
    <source>
        <dbReference type="SAM" id="Phobius"/>
    </source>
</evidence>
<keyword evidence="1" id="KW-0812">Transmembrane</keyword>
<reference evidence="3 4" key="1">
    <citation type="submission" date="2018-04" db="EMBL/GenBank/DDBJ databases">
        <title>Methylobacterium sp. PR1016A genome.</title>
        <authorList>
            <person name="Park W."/>
        </authorList>
    </citation>
    <scope>NUCLEOTIDE SEQUENCE [LARGE SCALE GENOMIC DNA]</scope>
    <source>
        <strain evidence="3 4">PR1016A</strain>
    </source>
</reference>
<dbReference type="OrthoDB" id="9795732at2"/>
<dbReference type="EMBL" id="CP028843">
    <property type="protein sequence ID" value="AWB19564.1"/>
    <property type="molecule type" value="Genomic_DNA"/>
</dbReference>